<dbReference type="InterPro" id="IPR001279">
    <property type="entry name" value="Metallo-B-lactamas"/>
</dbReference>
<accession>A0A7X2T1H7</accession>
<evidence type="ECO:0000259" key="1">
    <source>
        <dbReference type="SMART" id="SM00849"/>
    </source>
</evidence>
<dbReference type="GO" id="GO:0016787">
    <property type="term" value="F:hydrolase activity"/>
    <property type="evidence" value="ECO:0007669"/>
    <property type="project" value="UniProtKB-KW"/>
</dbReference>
<dbReference type="InterPro" id="IPR052533">
    <property type="entry name" value="WalJ/YycJ-like"/>
</dbReference>
<dbReference type="SUPFAM" id="SSF56281">
    <property type="entry name" value="Metallo-hydrolase/oxidoreductase"/>
    <property type="match status" value="1"/>
</dbReference>
<dbReference type="Gene3D" id="3.60.15.10">
    <property type="entry name" value="Ribonuclease Z/Hydroxyacylglutathione hydrolase-like"/>
    <property type="match status" value="1"/>
</dbReference>
<comment type="caution">
    <text evidence="2">The sequence shown here is derived from an EMBL/GenBank/DDBJ whole genome shotgun (WGS) entry which is preliminary data.</text>
</comment>
<dbReference type="InterPro" id="IPR036866">
    <property type="entry name" value="RibonucZ/Hydroxyglut_hydro"/>
</dbReference>
<dbReference type="PANTHER" id="PTHR47619:SF1">
    <property type="entry name" value="EXODEOXYRIBONUCLEASE WALJ"/>
    <property type="match status" value="1"/>
</dbReference>
<dbReference type="Pfam" id="PF12706">
    <property type="entry name" value="Lactamase_B_2"/>
    <property type="match status" value="1"/>
</dbReference>
<protein>
    <submittedName>
        <fullName evidence="2">MBL fold metallo-hydrolase</fullName>
    </submittedName>
</protein>
<keyword evidence="2" id="KW-0378">Hydrolase</keyword>
<evidence type="ECO:0000313" key="3">
    <source>
        <dbReference type="Proteomes" id="UP000460287"/>
    </source>
</evidence>
<dbReference type="RefSeq" id="WP_154531534.1">
    <property type="nucleotide sequence ID" value="NZ_VULX01000013.1"/>
</dbReference>
<organism evidence="2 3">
    <name type="scientific">Inconstantimicrobium porci</name>
    <dbReference type="NCBI Taxonomy" id="2652291"/>
    <lineage>
        <taxon>Bacteria</taxon>
        <taxon>Bacillati</taxon>
        <taxon>Bacillota</taxon>
        <taxon>Clostridia</taxon>
        <taxon>Eubacteriales</taxon>
        <taxon>Clostridiaceae</taxon>
        <taxon>Inconstantimicrobium</taxon>
    </lineage>
</organism>
<evidence type="ECO:0000313" key="2">
    <source>
        <dbReference type="EMBL" id="MSR91637.1"/>
    </source>
</evidence>
<feature type="domain" description="Metallo-beta-lactamase" evidence="1">
    <location>
        <begin position="11"/>
        <end position="217"/>
    </location>
</feature>
<name>A0A7X2T1H7_9CLOT</name>
<dbReference type="EMBL" id="VULX01000013">
    <property type="protein sequence ID" value="MSR91637.1"/>
    <property type="molecule type" value="Genomic_DNA"/>
</dbReference>
<gene>
    <name evidence="2" type="ORF">FYJ33_09505</name>
</gene>
<dbReference type="Proteomes" id="UP000460287">
    <property type="component" value="Unassembled WGS sequence"/>
</dbReference>
<dbReference type="AlphaFoldDB" id="A0A7X2T1H7"/>
<keyword evidence="3" id="KW-1185">Reference proteome</keyword>
<proteinExistence type="predicted"/>
<reference evidence="2 3" key="1">
    <citation type="submission" date="2019-08" db="EMBL/GenBank/DDBJ databases">
        <title>In-depth cultivation of the pig gut microbiome towards novel bacterial diversity and tailored functional studies.</title>
        <authorList>
            <person name="Wylensek D."/>
            <person name="Hitch T.C.A."/>
            <person name="Clavel T."/>
        </authorList>
    </citation>
    <scope>NUCLEOTIDE SEQUENCE [LARGE SCALE GENOMIC DNA]</scope>
    <source>
        <strain evidence="2 3">WCA-383-APC-5B</strain>
    </source>
</reference>
<dbReference type="SMART" id="SM00849">
    <property type="entry name" value="Lactamase_B"/>
    <property type="match status" value="1"/>
</dbReference>
<dbReference type="PANTHER" id="PTHR47619">
    <property type="entry name" value="METALLO-HYDROLASE YYCJ-RELATED"/>
    <property type="match status" value="1"/>
</dbReference>
<sequence>MKFCSLYSGSGGNSIFISSGNARILVDAGMAGKKIDEALKSIDEDPRDIDGIFITHEHIDHVKGVGVLSRKYDIPIYANELTWIAMEKSIGNIKSHNVKFMDRRSSVSIKDLDIKSFNIPHDAAAPVGYSMCCNGKICSVATDMGTFTEEIKDNIKESDVMLIESNHDVQMVKYGPYPYPLKTRILSEIGHLSNDDCGNAILDLLRIKDKRKIFLGHLSNTNNYPELAYKTVGNILEDNGIVIGNDVHLSLAERNNASECYIF</sequence>